<feature type="region of interest" description="Disordered" evidence="3">
    <location>
        <begin position="24"/>
        <end position="56"/>
    </location>
</feature>
<dbReference type="InterPro" id="IPR051398">
    <property type="entry name" value="Polysacch_Deacetylase"/>
</dbReference>
<dbReference type="PANTHER" id="PTHR34216">
    <property type="match status" value="1"/>
</dbReference>
<dbReference type="Gene3D" id="3.20.20.370">
    <property type="entry name" value="Glycoside hydrolase/deacetylase"/>
    <property type="match status" value="1"/>
</dbReference>
<keyword evidence="6" id="KW-1185">Reference proteome</keyword>
<dbReference type="PROSITE" id="PS51677">
    <property type="entry name" value="NODB"/>
    <property type="match status" value="1"/>
</dbReference>
<keyword evidence="2" id="KW-0732">Signal</keyword>
<dbReference type="PANTHER" id="PTHR34216:SF3">
    <property type="entry name" value="POLY-BETA-1,6-N-ACETYL-D-GLUCOSAMINE N-DEACETYLASE"/>
    <property type="match status" value="1"/>
</dbReference>
<sequence>MQRRTYLAAAASLPLAGCMQLEAISSDREKRSGNSSTTGESDSSDNDTTDEPTPAETVDDFEELGAWEAVGGTLSPAPDRAVVGSQSGRFDIPATEASSRLTREFSSPFDWSAAAPGVAVASAGLVVPVLRLVDVDGNWADFRRGIKGGLPLERYNFGVEEVSDGFDPGAVETVHLLVWTGEGATETVWFDDLHVVPRPERGKVMIQFDDSHVTDYTEALPILEQYGYPAVSFVTTGYVDGGEVGGAPRLSTAQVSELHDAGWCIANHTASHEDLPELSADDQAAEIRGGQQWLRERGLDEGADYFAYPFGAYDATTLEIVEAHHDLAFGGGPPAQGFVSNARLAPRIGEPSAEEARTAIERTASMPGITSLFFHRLEGESLADFEATIETIHEHESAGEIDVILPADLEREFIV</sequence>
<proteinExistence type="predicted"/>
<dbReference type="InterPro" id="IPR011330">
    <property type="entry name" value="Glyco_hydro/deAcase_b/a-brl"/>
</dbReference>
<dbReference type="CDD" id="cd10970">
    <property type="entry name" value="CE4_DAC_u1_6s"/>
    <property type="match status" value="1"/>
</dbReference>
<feature type="domain" description="NodB homology" evidence="4">
    <location>
        <begin position="202"/>
        <end position="415"/>
    </location>
</feature>
<dbReference type="EMBL" id="JBHSWV010000791">
    <property type="protein sequence ID" value="MFC6769645.1"/>
    <property type="molecule type" value="Genomic_DNA"/>
</dbReference>
<evidence type="ECO:0000256" key="2">
    <source>
        <dbReference type="ARBA" id="ARBA00022729"/>
    </source>
</evidence>
<protein>
    <submittedName>
        <fullName evidence="5">Polysaccharide deacetylase family protein</fullName>
    </submittedName>
</protein>
<comment type="subcellular location">
    <subcellularLocation>
        <location evidence="1">Secreted</location>
    </subcellularLocation>
</comment>
<accession>A0ABD5T2T7</accession>
<reference evidence="5 6" key="1">
    <citation type="journal article" date="2019" name="Int. J. Syst. Evol. Microbiol.">
        <title>The Global Catalogue of Microorganisms (GCM) 10K type strain sequencing project: providing services to taxonomists for standard genome sequencing and annotation.</title>
        <authorList>
            <consortium name="The Broad Institute Genomics Platform"/>
            <consortium name="The Broad Institute Genome Sequencing Center for Infectious Disease"/>
            <person name="Wu L."/>
            <person name="Ma J."/>
        </authorList>
    </citation>
    <scope>NUCLEOTIDE SEQUENCE [LARGE SCALE GENOMIC DNA]</scope>
    <source>
        <strain evidence="5 6">LMG 29247</strain>
    </source>
</reference>
<evidence type="ECO:0000256" key="1">
    <source>
        <dbReference type="ARBA" id="ARBA00004613"/>
    </source>
</evidence>
<dbReference type="SUPFAM" id="SSF88713">
    <property type="entry name" value="Glycoside hydrolase/deacetylase"/>
    <property type="match status" value="1"/>
</dbReference>
<evidence type="ECO:0000313" key="5">
    <source>
        <dbReference type="EMBL" id="MFC6769645.1"/>
    </source>
</evidence>
<gene>
    <name evidence="5" type="ORF">ACFQE6_32780</name>
</gene>
<dbReference type="Proteomes" id="UP001596383">
    <property type="component" value="Unassembled WGS sequence"/>
</dbReference>
<evidence type="ECO:0000259" key="4">
    <source>
        <dbReference type="PROSITE" id="PS51677"/>
    </source>
</evidence>
<dbReference type="Pfam" id="PF01522">
    <property type="entry name" value="Polysacc_deac_1"/>
    <property type="match status" value="1"/>
</dbReference>
<name>A0ABD5T2T7_9EURY</name>
<dbReference type="AlphaFoldDB" id="A0ABD5T2T7"/>
<comment type="caution">
    <text evidence="5">The sequence shown here is derived from an EMBL/GenBank/DDBJ whole genome shotgun (WGS) entry which is preliminary data.</text>
</comment>
<evidence type="ECO:0000313" key="6">
    <source>
        <dbReference type="Proteomes" id="UP001596383"/>
    </source>
</evidence>
<organism evidence="5 6">
    <name type="scientific">Natrinema soli</name>
    <dbReference type="NCBI Taxonomy" id="1930624"/>
    <lineage>
        <taxon>Archaea</taxon>
        <taxon>Methanobacteriati</taxon>
        <taxon>Methanobacteriota</taxon>
        <taxon>Stenosarchaea group</taxon>
        <taxon>Halobacteria</taxon>
        <taxon>Halobacteriales</taxon>
        <taxon>Natrialbaceae</taxon>
        <taxon>Natrinema</taxon>
    </lineage>
</organism>
<evidence type="ECO:0000256" key="3">
    <source>
        <dbReference type="SAM" id="MobiDB-lite"/>
    </source>
</evidence>
<dbReference type="GO" id="GO:0005576">
    <property type="term" value="C:extracellular region"/>
    <property type="evidence" value="ECO:0007669"/>
    <property type="project" value="UniProtKB-SubCell"/>
</dbReference>
<dbReference type="RefSeq" id="WP_273742269.1">
    <property type="nucleotide sequence ID" value="NZ_JAQIVI010000791.1"/>
</dbReference>
<dbReference type="InterPro" id="IPR002509">
    <property type="entry name" value="NODB_dom"/>
</dbReference>